<feature type="compositionally biased region" description="Polar residues" evidence="1">
    <location>
        <begin position="40"/>
        <end position="53"/>
    </location>
</feature>
<dbReference type="Proteomes" id="UP000023152">
    <property type="component" value="Unassembled WGS sequence"/>
</dbReference>
<feature type="compositionally biased region" description="Low complexity" evidence="1">
    <location>
        <begin position="21"/>
        <end position="31"/>
    </location>
</feature>
<keyword evidence="3" id="KW-1185">Reference proteome</keyword>
<name>X6N7Y3_RETFI</name>
<sequence>MKIHTKKYTIPATIVPVRNNIANGGNQNKLNNQKKDSNKPQKNQLCNSTTKTKSPQKEKVKYDLVDNEVANANRYLALRKLWTAVFASETHKNVRKEDIEKLAINGVEPLLIRDSALLNDMPLNHRLGLIRAILDDNIFVTPNFIFHLFLAVCTYDFTKKL</sequence>
<evidence type="ECO:0000256" key="1">
    <source>
        <dbReference type="SAM" id="MobiDB-lite"/>
    </source>
</evidence>
<reference evidence="2 3" key="1">
    <citation type="journal article" date="2013" name="Curr. Biol.">
        <title>The Genome of the Foraminiferan Reticulomyxa filosa.</title>
        <authorList>
            <person name="Glockner G."/>
            <person name="Hulsmann N."/>
            <person name="Schleicher M."/>
            <person name="Noegel A.A."/>
            <person name="Eichinger L."/>
            <person name="Gallinger C."/>
            <person name="Pawlowski J."/>
            <person name="Sierra R."/>
            <person name="Euteneuer U."/>
            <person name="Pillet L."/>
            <person name="Moustafa A."/>
            <person name="Platzer M."/>
            <person name="Groth M."/>
            <person name="Szafranski K."/>
            <person name="Schliwa M."/>
        </authorList>
    </citation>
    <scope>NUCLEOTIDE SEQUENCE [LARGE SCALE GENOMIC DNA]</scope>
</reference>
<dbReference type="AlphaFoldDB" id="X6N7Y3"/>
<proteinExistence type="predicted"/>
<accession>X6N7Y3</accession>
<organism evidence="2 3">
    <name type="scientific">Reticulomyxa filosa</name>
    <dbReference type="NCBI Taxonomy" id="46433"/>
    <lineage>
        <taxon>Eukaryota</taxon>
        <taxon>Sar</taxon>
        <taxon>Rhizaria</taxon>
        <taxon>Retaria</taxon>
        <taxon>Foraminifera</taxon>
        <taxon>Monothalamids</taxon>
        <taxon>Reticulomyxidae</taxon>
        <taxon>Reticulomyxa</taxon>
    </lineage>
</organism>
<protein>
    <submittedName>
        <fullName evidence="2">Uncharacterized protein</fullName>
    </submittedName>
</protein>
<evidence type="ECO:0000313" key="3">
    <source>
        <dbReference type="Proteomes" id="UP000023152"/>
    </source>
</evidence>
<gene>
    <name evidence="2" type="ORF">RFI_15024</name>
</gene>
<evidence type="ECO:0000313" key="2">
    <source>
        <dbReference type="EMBL" id="ETO22176.1"/>
    </source>
</evidence>
<dbReference type="EMBL" id="ASPP01010971">
    <property type="protein sequence ID" value="ETO22176.1"/>
    <property type="molecule type" value="Genomic_DNA"/>
</dbReference>
<comment type="caution">
    <text evidence="2">The sequence shown here is derived from an EMBL/GenBank/DDBJ whole genome shotgun (WGS) entry which is preliminary data.</text>
</comment>
<feature type="region of interest" description="Disordered" evidence="1">
    <location>
        <begin position="21"/>
        <end position="54"/>
    </location>
</feature>